<dbReference type="Proteomes" id="UP001150924">
    <property type="component" value="Unassembled WGS sequence"/>
</dbReference>
<keyword evidence="2" id="KW-0732">Signal</keyword>
<reference evidence="3" key="1">
    <citation type="submission" date="2022-11" db="EMBL/GenBank/DDBJ databases">
        <title>Minimal conservation of predation-associated metabolite biosynthetic gene clusters underscores biosynthetic potential of Myxococcota including descriptions for ten novel species: Archangium lansinium sp. nov., Myxococcus landrumus sp. nov., Nannocystis bai.</title>
        <authorList>
            <person name="Ahearne A."/>
            <person name="Stevens C."/>
            <person name="Phillips K."/>
        </authorList>
    </citation>
    <scope>NUCLEOTIDE SEQUENCE</scope>
    <source>
        <strain evidence="3">Na p29</strain>
    </source>
</reference>
<dbReference type="EMBL" id="JAPNKE010000002">
    <property type="protein sequence ID" value="MCY1005235.1"/>
    <property type="molecule type" value="Genomic_DNA"/>
</dbReference>
<evidence type="ECO:0000313" key="4">
    <source>
        <dbReference type="Proteomes" id="UP001150924"/>
    </source>
</evidence>
<accession>A0A9X3EL89</accession>
<proteinExistence type="predicted"/>
<feature type="region of interest" description="Disordered" evidence="1">
    <location>
        <begin position="151"/>
        <end position="205"/>
    </location>
</feature>
<organism evidence="3 4">
    <name type="scientific">Nannocystis pusilla</name>
    <dbReference type="NCBI Taxonomy" id="889268"/>
    <lineage>
        <taxon>Bacteria</taxon>
        <taxon>Pseudomonadati</taxon>
        <taxon>Myxococcota</taxon>
        <taxon>Polyangia</taxon>
        <taxon>Nannocystales</taxon>
        <taxon>Nannocystaceae</taxon>
        <taxon>Nannocystis</taxon>
    </lineage>
</organism>
<protein>
    <submittedName>
        <fullName evidence="3">Uncharacterized protein</fullName>
    </submittedName>
</protein>
<keyword evidence="4" id="KW-1185">Reference proteome</keyword>
<dbReference type="AlphaFoldDB" id="A0A9X3EL89"/>
<feature type="chain" id="PRO_5040888209" evidence="2">
    <location>
        <begin position="28"/>
        <end position="335"/>
    </location>
</feature>
<dbReference type="RefSeq" id="WP_267766878.1">
    <property type="nucleotide sequence ID" value="NZ_JAPNKE010000002.1"/>
</dbReference>
<evidence type="ECO:0000256" key="1">
    <source>
        <dbReference type="SAM" id="MobiDB-lite"/>
    </source>
</evidence>
<sequence>MRRPFCLSSVYLLAVLALSAPFIAAWAPDAGEPVPEDTCDADAVDPDLLGVWHRWDALAEGDRMRFYFFHEGGFGLYRYGKVGLTNTHSFDYRAEGGHLELTFRKTGERRRVPYRLEEQGGRTWLVLDDDPREPGGARYFKAPAAATGAPCFDPAGDLPQKPGASTPGSLAGDSSRVTGALAAAADLPREPGAPEPLATDLPREPGTPAPLAAAERIGGRLWGEEVRYATGGMGFSIYQFQPQAIDGRGVGWHHRGDYDEWTTETLTYRQRGDRLALSFPLRHDGLETAILVSGSGDDRTLQLAEDPRDFWRAHTYRDMGPTFAGAAAPSACLPQ</sequence>
<gene>
    <name evidence="3" type="ORF">OV079_06540</name>
</gene>
<comment type="caution">
    <text evidence="3">The sequence shown here is derived from an EMBL/GenBank/DDBJ whole genome shotgun (WGS) entry which is preliminary data.</text>
</comment>
<evidence type="ECO:0000256" key="2">
    <source>
        <dbReference type="SAM" id="SignalP"/>
    </source>
</evidence>
<feature type="signal peptide" evidence="2">
    <location>
        <begin position="1"/>
        <end position="27"/>
    </location>
</feature>
<evidence type="ECO:0000313" key="3">
    <source>
        <dbReference type="EMBL" id="MCY1005235.1"/>
    </source>
</evidence>
<name>A0A9X3EL89_9BACT</name>